<name>A0A6A0BAD8_9LACT</name>
<organism evidence="1 2">
    <name type="scientific">Pseudolactococcus insecticola</name>
    <dbReference type="NCBI Taxonomy" id="2709158"/>
    <lineage>
        <taxon>Bacteria</taxon>
        <taxon>Bacillati</taxon>
        <taxon>Bacillota</taxon>
        <taxon>Bacilli</taxon>
        <taxon>Lactobacillales</taxon>
        <taxon>Streptococcaceae</taxon>
        <taxon>Pseudolactococcus</taxon>
    </lineage>
</organism>
<sequence>MIEQKYNEQAKCPACGSENVEYGSIEFNGEGATYEVSCEDCNINFMEWYDLVFAGNEID</sequence>
<dbReference type="EMBL" id="BLLH01000016">
    <property type="protein sequence ID" value="GFH41418.1"/>
    <property type="molecule type" value="Genomic_DNA"/>
</dbReference>
<proteinExistence type="predicted"/>
<dbReference type="Proteomes" id="UP000475928">
    <property type="component" value="Unassembled WGS sequence"/>
</dbReference>
<dbReference type="RefSeq" id="WP_172357898.1">
    <property type="nucleotide sequence ID" value="NZ_BLLH01000016.1"/>
</dbReference>
<gene>
    <name evidence="1" type="ORF">Hs20B_18160</name>
</gene>
<protein>
    <submittedName>
        <fullName evidence="1">Uncharacterized protein</fullName>
    </submittedName>
</protein>
<evidence type="ECO:0000313" key="1">
    <source>
        <dbReference type="EMBL" id="GFH41418.1"/>
    </source>
</evidence>
<comment type="caution">
    <text evidence="1">The sequence shown here is derived from an EMBL/GenBank/DDBJ whole genome shotgun (WGS) entry which is preliminary data.</text>
</comment>
<accession>A0A6A0BAD8</accession>
<keyword evidence="2" id="KW-1185">Reference proteome</keyword>
<dbReference type="AlphaFoldDB" id="A0A6A0BAD8"/>
<evidence type="ECO:0000313" key="2">
    <source>
        <dbReference type="Proteomes" id="UP000475928"/>
    </source>
</evidence>
<reference evidence="1 2" key="1">
    <citation type="submission" date="2020-02" db="EMBL/GenBank/DDBJ databases">
        <title>Draft genome sequence of Lactococcus sp. Hs20B0-1.</title>
        <authorList>
            <person name="Noda S."/>
            <person name="Yuki M."/>
            <person name="Ohkuma M."/>
        </authorList>
    </citation>
    <scope>NUCLEOTIDE SEQUENCE [LARGE SCALE GENOMIC DNA]</scope>
    <source>
        <strain evidence="1 2">Hs20B0-1</strain>
    </source>
</reference>